<evidence type="ECO:0000259" key="2">
    <source>
        <dbReference type="Pfam" id="PF24729"/>
    </source>
</evidence>
<protein>
    <recommendedName>
        <fullName evidence="2">Acb2/Tad1 hairpin domain-containing protein</fullName>
    </recommendedName>
</protein>
<gene>
    <name evidence="3" type="ORF">QNO04_09870</name>
</gene>
<dbReference type="EMBL" id="JASKMA010000006">
    <property type="protein sequence ID" value="MDT6983770.1"/>
    <property type="molecule type" value="Genomic_DNA"/>
</dbReference>
<organism evidence="3 4">
    <name type="scientific">Streptomyces lusitanus</name>
    <dbReference type="NCBI Taxonomy" id="68232"/>
    <lineage>
        <taxon>Bacteria</taxon>
        <taxon>Bacillati</taxon>
        <taxon>Actinomycetota</taxon>
        <taxon>Actinomycetes</taxon>
        <taxon>Kitasatosporales</taxon>
        <taxon>Streptomycetaceae</taxon>
        <taxon>Streptomyces</taxon>
    </lineage>
</organism>
<evidence type="ECO:0000313" key="3">
    <source>
        <dbReference type="EMBL" id="MDT6983770.1"/>
    </source>
</evidence>
<keyword evidence="1" id="KW-0547">Nucleotide-binding</keyword>
<dbReference type="Pfam" id="PF24729">
    <property type="entry name" value="Acb2_Tad1_hairpin"/>
    <property type="match status" value="1"/>
</dbReference>
<dbReference type="InterPro" id="IPR056098">
    <property type="entry name" value="Acb2/Tad1_hairpin"/>
</dbReference>
<name>A0ABU3JP92_9ACTN</name>
<reference evidence="3 4" key="1">
    <citation type="submission" date="2023-05" db="EMBL/GenBank/DDBJ databases">
        <title>Streptomyces fuscus sp. nov., a brown-black pigment producing actinomyces isolated from dry sand of Sea duck farm.</title>
        <authorList>
            <person name="Xie J."/>
            <person name="Shen N."/>
        </authorList>
    </citation>
    <scope>NUCLEOTIDE SEQUENCE [LARGE SCALE GENOMIC DNA]</scope>
    <source>
        <strain evidence="3 4">CGMCC 4.1745</strain>
    </source>
</reference>
<dbReference type="RefSeq" id="WP_394306044.1">
    <property type="nucleotide sequence ID" value="NZ_JASKMA010000006.1"/>
</dbReference>
<feature type="domain" description="Acb2/Tad1 hairpin" evidence="2">
    <location>
        <begin position="3"/>
        <end position="67"/>
    </location>
</feature>
<keyword evidence="4" id="KW-1185">Reference proteome</keyword>
<sequence>MQPADIENRFAFHAAATQDKRDAHTSVRQQCRLLADELNELLPDSREKSVAITKLEEVMFWANAAIARAGSEAN</sequence>
<evidence type="ECO:0000256" key="1">
    <source>
        <dbReference type="ARBA" id="ARBA00022741"/>
    </source>
</evidence>
<accession>A0ABU3JP92</accession>
<evidence type="ECO:0000313" key="4">
    <source>
        <dbReference type="Proteomes" id="UP001249760"/>
    </source>
</evidence>
<dbReference type="Proteomes" id="UP001249760">
    <property type="component" value="Unassembled WGS sequence"/>
</dbReference>
<comment type="caution">
    <text evidence="3">The sequence shown here is derived from an EMBL/GenBank/DDBJ whole genome shotgun (WGS) entry which is preliminary data.</text>
</comment>
<proteinExistence type="predicted"/>